<evidence type="ECO:0000256" key="2">
    <source>
        <dbReference type="ARBA" id="ARBA00023002"/>
    </source>
</evidence>
<name>A0A0C3HT76_OIDMZ</name>
<dbReference type="InterPro" id="IPR002347">
    <property type="entry name" value="SDR_fam"/>
</dbReference>
<protein>
    <recommendedName>
        <fullName evidence="5">Short-chain dehydrogenase/reductase SDR</fullName>
    </recommendedName>
</protein>
<dbReference type="EMBL" id="KN832872">
    <property type="protein sequence ID" value="KIN05462.1"/>
    <property type="molecule type" value="Genomic_DNA"/>
</dbReference>
<evidence type="ECO:0000256" key="1">
    <source>
        <dbReference type="ARBA" id="ARBA00006484"/>
    </source>
</evidence>
<dbReference type="SUPFAM" id="SSF51735">
    <property type="entry name" value="NAD(P)-binding Rossmann-fold domains"/>
    <property type="match status" value="1"/>
</dbReference>
<evidence type="ECO:0000313" key="4">
    <source>
        <dbReference type="Proteomes" id="UP000054321"/>
    </source>
</evidence>
<organism evidence="3 4">
    <name type="scientific">Oidiodendron maius (strain Zn)</name>
    <dbReference type="NCBI Taxonomy" id="913774"/>
    <lineage>
        <taxon>Eukaryota</taxon>
        <taxon>Fungi</taxon>
        <taxon>Dikarya</taxon>
        <taxon>Ascomycota</taxon>
        <taxon>Pezizomycotina</taxon>
        <taxon>Leotiomycetes</taxon>
        <taxon>Leotiomycetes incertae sedis</taxon>
        <taxon>Myxotrichaceae</taxon>
        <taxon>Oidiodendron</taxon>
    </lineage>
</organism>
<evidence type="ECO:0000313" key="3">
    <source>
        <dbReference type="EMBL" id="KIN05462.1"/>
    </source>
</evidence>
<dbReference type="OrthoDB" id="5336600at2759"/>
<sequence>METQKILLVLGAGPNIGQNLAKRFKEAGYRVVLVSRSVAANEITPDGTMTLRADLKDSSSVTALFDTIKAKIGGPPTVVVYNAAALTVPKDPANIFTVPVESLEDDMAIMNTSAFIAAGQAVEGFKASRSNAPKAFIYTGNILAAVAPPVPRLATLGSGKSAASYWIGAASGLFKSEGYKFYFADERTADGKSLSLSDLSGPGAAEFYLQLVEEESEIPWYATFVSGKGYVHFPDSTRK</sequence>
<reference evidence="3 4" key="1">
    <citation type="submission" date="2014-04" db="EMBL/GenBank/DDBJ databases">
        <authorList>
            <consortium name="DOE Joint Genome Institute"/>
            <person name="Kuo A."/>
            <person name="Martino E."/>
            <person name="Perotto S."/>
            <person name="Kohler A."/>
            <person name="Nagy L.G."/>
            <person name="Floudas D."/>
            <person name="Copeland A."/>
            <person name="Barry K.W."/>
            <person name="Cichocki N."/>
            <person name="Veneault-Fourrey C."/>
            <person name="LaButti K."/>
            <person name="Lindquist E.A."/>
            <person name="Lipzen A."/>
            <person name="Lundell T."/>
            <person name="Morin E."/>
            <person name="Murat C."/>
            <person name="Sun H."/>
            <person name="Tunlid A."/>
            <person name="Henrissat B."/>
            <person name="Grigoriev I.V."/>
            <person name="Hibbett D.S."/>
            <person name="Martin F."/>
            <person name="Nordberg H.P."/>
            <person name="Cantor M.N."/>
            <person name="Hua S.X."/>
        </authorList>
    </citation>
    <scope>NUCLEOTIDE SEQUENCE [LARGE SCALE GENOMIC DNA]</scope>
    <source>
        <strain evidence="3 4">Zn</strain>
    </source>
</reference>
<gene>
    <name evidence="3" type="ORF">OIDMADRAFT_115198</name>
</gene>
<comment type="similarity">
    <text evidence="1">Belongs to the short-chain dehydrogenases/reductases (SDR) family.</text>
</comment>
<dbReference type="InterPro" id="IPR036291">
    <property type="entry name" value="NAD(P)-bd_dom_sf"/>
</dbReference>
<dbReference type="PANTHER" id="PTHR43669:SF4">
    <property type="entry name" value="SHORT-CHAIN DEHYDROGENASE"/>
    <property type="match status" value="1"/>
</dbReference>
<dbReference type="GO" id="GO:0016491">
    <property type="term" value="F:oxidoreductase activity"/>
    <property type="evidence" value="ECO:0007669"/>
    <property type="project" value="UniProtKB-KW"/>
</dbReference>
<dbReference type="InParanoid" id="A0A0C3HT76"/>
<accession>A0A0C3HT76</accession>
<dbReference type="STRING" id="913774.A0A0C3HT76"/>
<evidence type="ECO:0008006" key="5">
    <source>
        <dbReference type="Google" id="ProtNLM"/>
    </source>
</evidence>
<keyword evidence="2" id="KW-0560">Oxidoreductase</keyword>
<dbReference type="Proteomes" id="UP000054321">
    <property type="component" value="Unassembled WGS sequence"/>
</dbReference>
<proteinExistence type="inferred from homology"/>
<keyword evidence="4" id="KW-1185">Reference proteome</keyword>
<dbReference type="PANTHER" id="PTHR43669">
    <property type="entry name" value="5-KETO-D-GLUCONATE 5-REDUCTASE"/>
    <property type="match status" value="1"/>
</dbReference>
<dbReference type="AlphaFoldDB" id="A0A0C3HT76"/>
<dbReference type="Pfam" id="PF00106">
    <property type="entry name" value="adh_short"/>
    <property type="match status" value="1"/>
</dbReference>
<reference evidence="4" key="2">
    <citation type="submission" date="2015-01" db="EMBL/GenBank/DDBJ databases">
        <title>Evolutionary Origins and Diversification of the Mycorrhizal Mutualists.</title>
        <authorList>
            <consortium name="DOE Joint Genome Institute"/>
            <consortium name="Mycorrhizal Genomics Consortium"/>
            <person name="Kohler A."/>
            <person name="Kuo A."/>
            <person name="Nagy L.G."/>
            <person name="Floudas D."/>
            <person name="Copeland A."/>
            <person name="Barry K.W."/>
            <person name="Cichocki N."/>
            <person name="Veneault-Fourrey C."/>
            <person name="LaButti K."/>
            <person name="Lindquist E.A."/>
            <person name="Lipzen A."/>
            <person name="Lundell T."/>
            <person name="Morin E."/>
            <person name="Murat C."/>
            <person name="Riley R."/>
            <person name="Ohm R."/>
            <person name="Sun H."/>
            <person name="Tunlid A."/>
            <person name="Henrissat B."/>
            <person name="Grigoriev I.V."/>
            <person name="Hibbett D.S."/>
            <person name="Martin F."/>
        </authorList>
    </citation>
    <scope>NUCLEOTIDE SEQUENCE [LARGE SCALE GENOMIC DNA]</scope>
    <source>
        <strain evidence="4">Zn</strain>
    </source>
</reference>
<dbReference type="Gene3D" id="3.40.50.720">
    <property type="entry name" value="NAD(P)-binding Rossmann-like Domain"/>
    <property type="match status" value="1"/>
</dbReference>
<dbReference type="HOGENOM" id="CLU_103010_1_0_1"/>